<keyword evidence="1" id="KW-1133">Transmembrane helix</keyword>
<sequence>MWGKIWSYTKLVMTSLAFLLTWTMAMRAYPDKETAVRGMGLFTLITLGLFQHYLETNTLKYKWIVSVGSMCMVGWIIRWFFPS</sequence>
<dbReference type="AlphaFoldDB" id="A0A1Y2SWN0"/>
<evidence type="ECO:0000313" key="2">
    <source>
        <dbReference type="EMBL" id="OTA29978.1"/>
    </source>
</evidence>
<evidence type="ECO:0000256" key="1">
    <source>
        <dbReference type="SAM" id="Phobius"/>
    </source>
</evidence>
<feature type="transmembrane region" description="Helical" evidence="1">
    <location>
        <begin position="61"/>
        <end position="81"/>
    </location>
</feature>
<evidence type="ECO:0000313" key="3">
    <source>
        <dbReference type="Proteomes" id="UP000243540"/>
    </source>
</evidence>
<dbReference type="EMBL" id="NEKC01000002">
    <property type="protein sequence ID" value="OTA29978.1"/>
    <property type="molecule type" value="Genomic_DNA"/>
</dbReference>
<accession>A0A1Y2SWN0</accession>
<gene>
    <name evidence="2" type="ORF">B9T39_01015</name>
</gene>
<name>A0A1Y2SWN0_9BIFI</name>
<reference evidence="2 3" key="1">
    <citation type="submission" date="2017-04" db="EMBL/GenBank/DDBJ databases">
        <title>Draft genome sequences of Alloscardovia macacae UMA81211 and UMA81212 isolated from the feces of a rhesus macaque (Macaca mulatta).</title>
        <authorList>
            <person name="Albert K."/>
            <person name="Sela D.A."/>
        </authorList>
    </citation>
    <scope>NUCLEOTIDE SEQUENCE [LARGE SCALE GENOMIC DNA]</scope>
    <source>
        <strain evidence="2 3">UMA81212</strain>
    </source>
</reference>
<feature type="transmembrane region" description="Helical" evidence="1">
    <location>
        <begin position="37"/>
        <end position="54"/>
    </location>
</feature>
<keyword evidence="1" id="KW-0812">Transmembrane</keyword>
<dbReference type="Proteomes" id="UP000243540">
    <property type="component" value="Unassembled WGS sequence"/>
</dbReference>
<proteinExistence type="predicted"/>
<protein>
    <submittedName>
        <fullName evidence="2">Uncharacterized protein</fullName>
    </submittedName>
</protein>
<keyword evidence="1" id="KW-0472">Membrane</keyword>
<comment type="caution">
    <text evidence="2">The sequence shown here is derived from an EMBL/GenBank/DDBJ whole genome shotgun (WGS) entry which is preliminary data.</text>
</comment>
<organism evidence="2 3">
    <name type="scientific">Alloscardovia macacae</name>
    <dbReference type="NCBI Taxonomy" id="1160091"/>
    <lineage>
        <taxon>Bacteria</taxon>
        <taxon>Bacillati</taxon>
        <taxon>Actinomycetota</taxon>
        <taxon>Actinomycetes</taxon>
        <taxon>Bifidobacteriales</taxon>
        <taxon>Bifidobacteriaceae</taxon>
        <taxon>Alloscardovia</taxon>
    </lineage>
</organism>